<sequence length="64" mass="7037">MAFCSSLAFLLVRIFRLVGAVSISHDLYAIHSTPSMASSSPSKPRLSLPFSWWTVEPKNSPARS</sequence>
<gene>
    <name evidence="2" type="ORF">C1H46_012883</name>
</gene>
<evidence type="ECO:0000313" key="2">
    <source>
        <dbReference type="EMBL" id="TQE01520.1"/>
    </source>
</evidence>
<keyword evidence="1" id="KW-0732">Signal</keyword>
<proteinExistence type="predicted"/>
<dbReference type="AlphaFoldDB" id="A0A540MT27"/>
<feature type="chain" id="PRO_5021709145" description="Secreted protein" evidence="1">
    <location>
        <begin position="21"/>
        <end position="64"/>
    </location>
</feature>
<accession>A0A540MT27</accession>
<evidence type="ECO:0000313" key="3">
    <source>
        <dbReference type="Proteomes" id="UP000315295"/>
    </source>
</evidence>
<keyword evidence="3" id="KW-1185">Reference proteome</keyword>
<evidence type="ECO:0000256" key="1">
    <source>
        <dbReference type="SAM" id="SignalP"/>
    </source>
</evidence>
<name>A0A540MT27_MALBA</name>
<dbReference type="Proteomes" id="UP000315295">
    <property type="component" value="Unassembled WGS sequence"/>
</dbReference>
<comment type="caution">
    <text evidence="2">The sequence shown here is derived from an EMBL/GenBank/DDBJ whole genome shotgun (WGS) entry which is preliminary data.</text>
</comment>
<organism evidence="2 3">
    <name type="scientific">Malus baccata</name>
    <name type="common">Siberian crab apple</name>
    <name type="synonym">Pyrus baccata</name>
    <dbReference type="NCBI Taxonomy" id="106549"/>
    <lineage>
        <taxon>Eukaryota</taxon>
        <taxon>Viridiplantae</taxon>
        <taxon>Streptophyta</taxon>
        <taxon>Embryophyta</taxon>
        <taxon>Tracheophyta</taxon>
        <taxon>Spermatophyta</taxon>
        <taxon>Magnoliopsida</taxon>
        <taxon>eudicotyledons</taxon>
        <taxon>Gunneridae</taxon>
        <taxon>Pentapetalae</taxon>
        <taxon>rosids</taxon>
        <taxon>fabids</taxon>
        <taxon>Rosales</taxon>
        <taxon>Rosaceae</taxon>
        <taxon>Amygdaloideae</taxon>
        <taxon>Maleae</taxon>
        <taxon>Malus</taxon>
    </lineage>
</organism>
<protein>
    <recommendedName>
        <fullName evidence="4">Secreted protein</fullName>
    </recommendedName>
</protein>
<evidence type="ECO:0008006" key="4">
    <source>
        <dbReference type="Google" id="ProtNLM"/>
    </source>
</evidence>
<dbReference type="EMBL" id="VIEB01000193">
    <property type="protein sequence ID" value="TQE01520.1"/>
    <property type="molecule type" value="Genomic_DNA"/>
</dbReference>
<reference evidence="2 3" key="1">
    <citation type="journal article" date="2019" name="G3 (Bethesda)">
        <title>Sequencing of a Wild Apple (Malus baccata) Genome Unravels the Differences Between Cultivated and Wild Apple Species Regarding Disease Resistance and Cold Tolerance.</title>
        <authorList>
            <person name="Chen X."/>
        </authorList>
    </citation>
    <scope>NUCLEOTIDE SEQUENCE [LARGE SCALE GENOMIC DNA]</scope>
    <source>
        <strain evidence="3">cv. Shandingzi</strain>
        <tissue evidence="2">Leaves</tissue>
    </source>
</reference>
<feature type="signal peptide" evidence="1">
    <location>
        <begin position="1"/>
        <end position="20"/>
    </location>
</feature>